<dbReference type="NCBIfam" id="TIGR00121">
    <property type="entry name" value="birA_ligase"/>
    <property type="match status" value="1"/>
</dbReference>
<dbReference type="PANTHER" id="PTHR12835">
    <property type="entry name" value="BIOTIN PROTEIN LIGASE"/>
    <property type="match status" value="1"/>
</dbReference>
<dbReference type="InterPro" id="IPR003142">
    <property type="entry name" value="BPL_C"/>
</dbReference>
<evidence type="ECO:0000256" key="4">
    <source>
        <dbReference type="ARBA" id="ARBA00023267"/>
    </source>
</evidence>
<protein>
    <recommendedName>
        <fullName evidence="5">biotin--[biotin carboxyl-carrier protein] ligase</fullName>
        <ecNumber evidence="5">6.3.4.15</ecNumber>
    </recommendedName>
</protein>
<reference evidence="8" key="1">
    <citation type="submission" date="2023-02" db="EMBL/GenBank/DDBJ databases">
        <title>Genome sequence of Hyphococcus flavus.</title>
        <authorList>
            <person name="Rong J.-C."/>
            <person name="Zhao Q."/>
            <person name="Yi M."/>
            <person name="Wu J.-Y."/>
        </authorList>
    </citation>
    <scope>NUCLEOTIDE SEQUENCE</scope>
    <source>
        <strain evidence="8">MCCC 1K03223</strain>
    </source>
</reference>
<evidence type="ECO:0000256" key="6">
    <source>
        <dbReference type="ARBA" id="ARBA00047846"/>
    </source>
</evidence>
<dbReference type="InterPro" id="IPR008988">
    <property type="entry name" value="Transcriptional_repressor_C"/>
</dbReference>
<evidence type="ECO:0000313" key="9">
    <source>
        <dbReference type="Proteomes" id="UP001214043"/>
    </source>
</evidence>
<dbReference type="InterPro" id="IPR045864">
    <property type="entry name" value="aa-tRNA-synth_II/BPL/LPL"/>
</dbReference>
<dbReference type="Pfam" id="PF02237">
    <property type="entry name" value="BPL_C"/>
    <property type="match status" value="1"/>
</dbReference>
<accession>A0AAE9ZBP4</accession>
<dbReference type="KEGG" id="hfl:PUV54_01160"/>
<dbReference type="InterPro" id="IPR004143">
    <property type="entry name" value="BPL_LPL_catalytic"/>
</dbReference>
<keyword evidence="3" id="KW-0067">ATP-binding</keyword>
<sequence>MPRLTSGTDFQLFDTLDSTSLEAKRQVEAGENGPRWIVALTQTGGYGRRGRAWEQRTGDFAGSLFFEPAGPAENLGQVSFIVALALAETLEEFTSAEKIKLKWPNDVLIDGAKCAGILLENLGAHLAIGIGVNMVTAPEGMPYPTTRLMDHSDELPEPAAFAEILDTHFWRIYKEWREQGFEPIRQQWLSSAAGVFEEITVRLPNEELKGVFAGLDETGALELRLAEGKRTIAAGEVFFTAPGKKS</sequence>
<evidence type="ECO:0000259" key="7">
    <source>
        <dbReference type="PROSITE" id="PS51733"/>
    </source>
</evidence>
<keyword evidence="4" id="KW-0092">Biotin</keyword>
<dbReference type="GO" id="GO:0005524">
    <property type="term" value="F:ATP binding"/>
    <property type="evidence" value="ECO:0007669"/>
    <property type="project" value="UniProtKB-KW"/>
</dbReference>
<evidence type="ECO:0000256" key="1">
    <source>
        <dbReference type="ARBA" id="ARBA00022598"/>
    </source>
</evidence>
<dbReference type="InterPro" id="IPR004408">
    <property type="entry name" value="Biotin_CoA_COase_ligase"/>
</dbReference>
<dbReference type="Proteomes" id="UP001214043">
    <property type="component" value="Chromosome"/>
</dbReference>
<dbReference type="Gene3D" id="2.30.30.100">
    <property type="match status" value="1"/>
</dbReference>
<organism evidence="8 9">
    <name type="scientific">Hyphococcus flavus</name>
    <dbReference type="NCBI Taxonomy" id="1866326"/>
    <lineage>
        <taxon>Bacteria</taxon>
        <taxon>Pseudomonadati</taxon>
        <taxon>Pseudomonadota</taxon>
        <taxon>Alphaproteobacteria</taxon>
        <taxon>Parvularculales</taxon>
        <taxon>Parvularculaceae</taxon>
        <taxon>Hyphococcus</taxon>
    </lineage>
</organism>
<dbReference type="EC" id="6.3.4.15" evidence="5"/>
<dbReference type="Pfam" id="PF03099">
    <property type="entry name" value="BPL_LplA_LipB"/>
    <property type="match status" value="1"/>
</dbReference>
<keyword evidence="1 8" id="KW-0436">Ligase</keyword>
<dbReference type="EMBL" id="CP118166">
    <property type="protein sequence ID" value="WDI31794.1"/>
    <property type="molecule type" value="Genomic_DNA"/>
</dbReference>
<dbReference type="GO" id="GO:0004077">
    <property type="term" value="F:biotin--[biotin carboxyl-carrier protein] ligase activity"/>
    <property type="evidence" value="ECO:0007669"/>
    <property type="project" value="UniProtKB-EC"/>
</dbReference>
<dbReference type="RefSeq" id="WP_274493681.1">
    <property type="nucleotide sequence ID" value="NZ_CP118166.1"/>
</dbReference>
<keyword evidence="9" id="KW-1185">Reference proteome</keyword>
<dbReference type="PROSITE" id="PS51733">
    <property type="entry name" value="BPL_LPL_CATALYTIC"/>
    <property type="match status" value="1"/>
</dbReference>
<dbReference type="Gene3D" id="3.30.930.10">
    <property type="entry name" value="Bira Bifunctional Protein, Domain 2"/>
    <property type="match status" value="1"/>
</dbReference>
<feature type="domain" description="BPL/LPL catalytic" evidence="7">
    <location>
        <begin position="1"/>
        <end position="177"/>
    </location>
</feature>
<evidence type="ECO:0000256" key="3">
    <source>
        <dbReference type="ARBA" id="ARBA00022840"/>
    </source>
</evidence>
<dbReference type="PANTHER" id="PTHR12835:SF5">
    <property type="entry name" value="BIOTIN--PROTEIN LIGASE"/>
    <property type="match status" value="1"/>
</dbReference>
<dbReference type="GO" id="GO:0005737">
    <property type="term" value="C:cytoplasm"/>
    <property type="evidence" value="ECO:0007669"/>
    <property type="project" value="TreeGrafter"/>
</dbReference>
<gene>
    <name evidence="8" type="ORF">PUV54_01160</name>
</gene>
<dbReference type="SUPFAM" id="SSF55681">
    <property type="entry name" value="Class II aaRS and biotin synthetases"/>
    <property type="match status" value="1"/>
</dbReference>
<keyword evidence="2" id="KW-0547">Nucleotide-binding</keyword>
<evidence type="ECO:0000256" key="5">
    <source>
        <dbReference type="ARBA" id="ARBA00024227"/>
    </source>
</evidence>
<dbReference type="AlphaFoldDB" id="A0AAE9ZBP4"/>
<name>A0AAE9ZBP4_9PROT</name>
<evidence type="ECO:0000256" key="2">
    <source>
        <dbReference type="ARBA" id="ARBA00022741"/>
    </source>
</evidence>
<dbReference type="CDD" id="cd16442">
    <property type="entry name" value="BPL"/>
    <property type="match status" value="1"/>
</dbReference>
<comment type="catalytic activity">
    <reaction evidence="6">
        <text>biotin + L-lysyl-[protein] + ATP = N(6)-biotinyl-L-lysyl-[protein] + AMP + diphosphate + H(+)</text>
        <dbReference type="Rhea" id="RHEA:11756"/>
        <dbReference type="Rhea" id="RHEA-COMP:9752"/>
        <dbReference type="Rhea" id="RHEA-COMP:10505"/>
        <dbReference type="ChEBI" id="CHEBI:15378"/>
        <dbReference type="ChEBI" id="CHEBI:29969"/>
        <dbReference type="ChEBI" id="CHEBI:30616"/>
        <dbReference type="ChEBI" id="CHEBI:33019"/>
        <dbReference type="ChEBI" id="CHEBI:57586"/>
        <dbReference type="ChEBI" id="CHEBI:83144"/>
        <dbReference type="ChEBI" id="CHEBI:456215"/>
        <dbReference type="EC" id="6.3.4.15"/>
    </reaction>
</comment>
<dbReference type="SUPFAM" id="SSF50037">
    <property type="entry name" value="C-terminal domain of transcriptional repressors"/>
    <property type="match status" value="1"/>
</dbReference>
<proteinExistence type="predicted"/>
<evidence type="ECO:0000313" key="8">
    <source>
        <dbReference type="EMBL" id="WDI31794.1"/>
    </source>
</evidence>